<sequence>MRFEKKITWLLILVLVFSACNSEQKTTNQKGSLDIASFLKYADGNKIYPSEKQIEILKAVMPKEAFQPAPSIKDRKYWGKIAKTPSGKSYLEKAISLLPKAPEVPITDEIYRRANKEGNRQIYKPRYYRTMDRLEHFILAECIENKGQFIPQINTYVQAIMDMKSWLHPNHDDRNNTVLEGKRMTIDLGARKFGSVLVLAKSLLGDVLSTEIQTQITTELQSRITDSYLKSTKRLDKNNTWIDGTSNWNSVCTSGSVFVSITNTKSYDERLGAVGAAINGMKYYLSGFGDDGYCSEGLGYWGYGFSHYLYLAQIIHEYTDGKVNMFEGEDFEKLKRVGNFPEHFEIQNGTCAPFADGVSHTSSKGSNFANVLSSKYYGAIKPTEIRFEEAVEQIIAWNNPELFSPNTAVSETKTLENHTYFEDFGMIISRGKQKTPFSIAVKAGHNAENHNHSDVGTYILVLDEDLISGDIGAPSYRAGSFSPHNKARSSWGHPVPRINGKLQSNGLQFKGEIIETVFSETSDKVVMDLKPAYELSMLNSLKRIVINDKSANGIITIKDDFVASKNVDFGTAIMTYSNYKILNATTLILSGKSQKVKVEIKSTGGKVTFNPEPVPVKHLREGKDAKRIGIDFENKLKKGTITIIYTPILSSK</sequence>
<dbReference type="SUPFAM" id="SSF48230">
    <property type="entry name" value="Chondroitin AC/alginate lyase"/>
    <property type="match status" value="1"/>
</dbReference>
<dbReference type="RefSeq" id="WP_261973017.1">
    <property type="nucleotide sequence ID" value="NZ_CP103460.1"/>
</dbReference>
<evidence type="ECO:0000256" key="1">
    <source>
        <dbReference type="SAM" id="SignalP"/>
    </source>
</evidence>
<evidence type="ECO:0008006" key="4">
    <source>
        <dbReference type="Google" id="ProtNLM"/>
    </source>
</evidence>
<dbReference type="AlphaFoldDB" id="A0AAJ1VEB7"/>
<protein>
    <recommendedName>
        <fullName evidence="4">Heparinase</fullName>
    </recommendedName>
</protein>
<keyword evidence="1" id="KW-0732">Signal</keyword>
<dbReference type="InterPro" id="IPR008929">
    <property type="entry name" value="Chondroitin_lyas"/>
</dbReference>
<reference evidence="2 3" key="1">
    <citation type="journal article" date="2014" name="Int. J. Syst. Evol. Microbiol.">
        <title>Complete genome sequence of Corynebacterium casei LMG S-19264T (=DSM 44701T), isolated from a smear-ripened cheese.</title>
        <authorList>
            <consortium name="US DOE Joint Genome Institute (JGI-PGF)"/>
            <person name="Walter F."/>
            <person name="Albersmeier A."/>
            <person name="Kalinowski J."/>
            <person name="Ruckert C."/>
        </authorList>
    </citation>
    <scope>NUCLEOTIDE SEQUENCE [LARGE SCALE GENOMIC DNA]</scope>
    <source>
        <strain evidence="2 3">CECT 8670</strain>
    </source>
</reference>
<dbReference type="PROSITE" id="PS51257">
    <property type="entry name" value="PROKAR_LIPOPROTEIN"/>
    <property type="match status" value="1"/>
</dbReference>
<dbReference type="Gene3D" id="2.70.98.70">
    <property type="match status" value="1"/>
</dbReference>
<proteinExistence type="predicted"/>
<gene>
    <name evidence="2" type="ORF">QWY81_00170</name>
</gene>
<dbReference type="Proteomes" id="UP001228636">
    <property type="component" value="Unassembled WGS sequence"/>
</dbReference>
<comment type="caution">
    <text evidence="2">The sequence shown here is derived from an EMBL/GenBank/DDBJ whole genome shotgun (WGS) entry which is preliminary data.</text>
</comment>
<feature type="signal peptide" evidence="1">
    <location>
        <begin position="1"/>
        <end position="21"/>
    </location>
</feature>
<dbReference type="Gene3D" id="1.50.10.100">
    <property type="entry name" value="Chondroitin AC/alginate lyase"/>
    <property type="match status" value="1"/>
</dbReference>
<evidence type="ECO:0000313" key="3">
    <source>
        <dbReference type="Proteomes" id="UP001228636"/>
    </source>
</evidence>
<evidence type="ECO:0000313" key="2">
    <source>
        <dbReference type="EMBL" id="MDN3617861.1"/>
    </source>
</evidence>
<accession>A0AAJ1VEB7</accession>
<dbReference type="EMBL" id="JAUFQH010000001">
    <property type="protein sequence ID" value="MDN3617861.1"/>
    <property type="molecule type" value="Genomic_DNA"/>
</dbReference>
<name>A0AAJ1VEB7_9FLAO</name>
<organism evidence="2 3">
    <name type="scientific">Polaribacter sejongensis</name>
    <dbReference type="NCBI Taxonomy" id="985043"/>
    <lineage>
        <taxon>Bacteria</taxon>
        <taxon>Pseudomonadati</taxon>
        <taxon>Bacteroidota</taxon>
        <taxon>Flavobacteriia</taxon>
        <taxon>Flavobacteriales</taxon>
        <taxon>Flavobacteriaceae</taxon>
    </lineage>
</organism>
<feature type="chain" id="PRO_5042494253" description="Heparinase" evidence="1">
    <location>
        <begin position="22"/>
        <end position="652"/>
    </location>
</feature>